<protein>
    <recommendedName>
        <fullName evidence="5">F-box domain-containing protein</fullName>
    </recommendedName>
</protein>
<proteinExistence type="predicted"/>
<accession>A0AAD8R498</accession>
<feature type="domain" description="F-box" evidence="1">
    <location>
        <begin position="13"/>
        <end position="54"/>
    </location>
</feature>
<evidence type="ECO:0000313" key="3">
    <source>
        <dbReference type="EMBL" id="KAK1614640.1"/>
    </source>
</evidence>
<dbReference type="EMBL" id="JAUUTY010000006">
    <property type="protein sequence ID" value="KAK1614640.1"/>
    <property type="molecule type" value="Genomic_DNA"/>
</dbReference>
<dbReference type="AlphaFoldDB" id="A0AAD8R498"/>
<dbReference type="Proteomes" id="UP001231189">
    <property type="component" value="Unassembled WGS sequence"/>
</dbReference>
<gene>
    <name evidence="3" type="ORF">QYE76_020157</name>
</gene>
<dbReference type="InterPro" id="IPR001810">
    <property type="entry name" value="F-box_dom"/>
</dbReference>
<reference evidence="3" key="1">
    <citation type="submission" date="2023-07" db="EMBL/GenBank/DDBJ databases">
        <title>A chromosome-level genome assembly of Lolium multiflorum.</title>
        <authorList>
            <person name="Chen Y."/>
            <person name="Copetti D."/>
            <person name="Kolliker R."/>
            <person name="Studer B."/>
        </authorList>
    </citation>
    <scope>NUCLEOTIDE SEQUENCE</scope>
    <source>
        <strain evidence="3">02402/16</strain>
        <tissue evidence="3">Leaf</tissue>
    </source>
</reference>
<dbReference type="PANTHER" id="PTHR32133:SF408">
    <property type="entry name" value="OS07G0120400 PROTEIN"/>
    <property type="match status" value="1"/>
</dbReference>
<dbReference type="InterPro" id="IPR036047">
    <property type="entry name" value="F-box-like_dom_sf"/>
</dbReference>
<dbReference type="Pfam" id="PF23635">
    <property type="entry name" value="Beta-prop_AT5G49610-like"/>
    <property type="match status" value="1"/>
</dbReference>
<dbReference type="Pfam" id="PF00646">
    <property type="entry name" value="F-box"/>
    <property type="match status" value="1"/>
</dbReference>
<sequence>MSPSHSRHSTPTLSDDDVFSVFLRIPPDDPARLVRASLACKAWRRIVTGPEFCRLYREFHGAPPMLGFVVGFWTRNTDGVSRFITATSFRPSSGTDSYPSNWKAVDSRHGRILVRPISGGYIVWDPITNGRWGVPFPSMDRQSSTAAVLCAKERCDHLGCHGHPFLVAMVASWQGTTSACVYSSESGLWSDTITLKHPDYINNTGRSILVGNTLYFPFDDSCRVLQYKLGEQKLSVIDVPKVNWKERLVFISAEDGVVVFAGLRGTRLSLWSAEPAGPGGALAWVERRVIELETLLPPRAFEPRPHPVGARYENEPNVSGFAEGVVFLSTMAGLFTVELSSGQTKKVAEVKMAKNVTPWSSFYTQEEFWSCMSNGQVYVEKCGAFWGMI</sequence>
<dbReference type="SUPFAM" id="SSF81383">
    <property type="entry name" value="F-box domain"/>
    <property type="match status" value="1"/>
</dbReference>
<evidence type="ECO:0000259" key="2">
    <source>
        <dbReference type="Pfam" id="PF23635"/>
    </source>
</evidence>
<dbReference type="PANTHER" id="PTHR32133">
    <property type="entry name" value="OS07G0120400 PROTEIN"/>
    <property type="match status" value="1"/>
</dbReference>
<evidence type="ECO:0000313" key="4">
    <source>
        <dbReference type="Proteomes" id="UP001231189"/>
    </source>
</evidence>
<feature type="domain" description="F-box protein AT5G49610-like beta-propeller" evidence="2">
    <location>
        <begin position="105"/>
        <end position="355"/>
    </location>
</feature>
<keyword evidence="4" id="KW-1185">Reference proteome</keyword>
<organism evidence="3 4">
    <name type="scientific">Lolium multiflorum</name>
    <name type="common">Italian ryegrass</name>
    <name type="synonym">Lolium perenne subsp. multiflorum</name>
    <dbReference type="NCBI Taxonomy" id="4521"/>
    <lineage>
        <taxon>Eukaryota</taxon>
        <taxon>Viridiplantae</taxon>
        <taxon>Streptophyta</taxon>
        <taxon>Embryophyta</taxon>
        <taxon>Tracheophyta</taxon>
        <taxon>Spermatophyta</taxon>
        <taxon>Magnoliopsida</taxon>
        <taxon>Liliopsida</taxon>
        <taxon>Poales</taxon>
        <taxon>Poaceae</taxon>
        <taxon>BOP clade</taxon>
        <taxon>Pooideae</taxon>
        <taxon>Poodae</taxon>
        <taxon>Poeae</taxon>
        <taxon>Poeae Chloroplast Group 2 (Poeae type)</taxon>
        <taxon>Loliodinae</taxon>
        <taxon>Loliinae</taxon>
        <taxon>Lolium</taxon>
    </lineage>
</organism>
<evidence type="ECO:0000259" key="1">
    <source>
        <dbReference type="Pfam" id="PF00646"/>
    </source>
</evidence>
<comment type="caution">
    <text evidence="3">The sequence shown here is derived from an EMBL/GenBank/DDBJ whole genome shotgun (WGS) entry which is preliminary data.</text>
</comment>
<evidence type="ECO:0008006" key="5">
    <source>
        <dbReference type="Google" id="ProtNLM"/>
    </source>
</evidence>
<dbReference type="InterPro" id="IPR056594">
    <property type="entry name" value="AT5G49610-like_b-prop"/>
</dbReference>
<name>A0AAD8R498_LOLMU</name>